<feature type="region of interest" description="Disordered" evidence="1">
    <location>
        <begin position="347"/>
        <end position="366"/>
    </location>
</feature>
<dbReference type="OrthoDB" id="3723182at2"/>
<gene>
    <name evidence="3" type="ORF">CP970_01795</name>
</gene>
<dbReference type="KEGG" id="ska:CP970_01795"/>
<dbReference type="NCBIfam" id="TIGR03605">
    <property type="entry name" value="antibiot_sagB"/>
    <property type="match status" value="1"/>
</dbReference>
<dbReference type="InterPro" id="IPR052544">
    <property type="entry name" value="Bacteriocin_Proc_Enz"/>
</dbReference>
<dbReference type="InterPro" id="IPR000415">
    <property type="entry name" value="Nitroreductase-like"/>
</dbReference>
<dbReference type="Proteomes" id="UP000325529">
    <property type="component" value="Chromosome"/>
</dbReference>
<dbReference type="PANTHER" id="PTHR43745:SF2">
    <property type="entry name" value="NITROREDUCTASE MJ1384-RELATED"/>
    <property type="match status" value="1"/>
</dbReference>
<accession>A0A5J6G502</accession>
<dbReference type="Pfam" id="PF00881">
    <property type="entry name" value="Nitroreductase"/>
    <property type="match status" value="1"/>
</dbReference>
<dbReference type="SUPFAM" id="SSF55469">
    <property type="entry name" value="FMN-dependent nitroreductase-like"/>
    <property type="match status" value="1"/>
</dbReference>
<evidence type="ECO:0000313" key="3">
    <source>
        <dbReference type="EMBL" id="QEU89842.1"/>
    </source>
</evidence>
<dbReference type="AlphaFoldDB" id="A0A5J6G502"/>
<sequence>MGRSHTYRRNPDVLVDWAPDDQDSPGVGLFDARTGRALSWPVPSSDIPDLLRALALQGVPHQGSGQAEIPGKVLAAAVSAGLIVPCPPCDQTFPTSCTPHQQAAHREACMVPPDAESLPRPPPAARLRRPASGTRTPLPDRPAPPSRPLSAVLDERRSRRVFAEQSVPLPLLGALLGRAARVRGFLPPLDLQQTQRPAPSGGGRHSLEIYVLARDVTGLAPGAHHYDPFDHTLERLAPWGQELSELMDRLITRPGRMSRTPPVALYLASYTERTSWKYGGMTLSLVYRDTGCLLQTLCLVATDTGLAACPIGAIDAPVTASFLNDTDGQVMHVGGFALGLPSDVPPPSVTPPHLAKGAGRHQPPPH</sequence>
<keyword evidence="4" id="KW-1185">Reference proteome</keyword>
<dbReference type="GO" id="GO:0016491">
    <property type="term" value="F:oxidoreductase activity"/>
    <property type="evidence" value="ECO:0007669"/>
    <property type="project" value="InterPro"/>
</dbReference>
<feature type="domain" description="Nitroreductase" evidence="2">
    <location>
        <begin position="154"/>
        <end position="334"/>
    </location>
</feature>
<proteinExistence type="predicted"/>
<evidence type="ECO:0000313" key="4">
    <source>
        <dbReference type="Proteomes" id="UP000325529"/>
    </source>
</evidence>
<reference evidence="3 4" key="1">
    <citation type="submission" date="2017-09" db="EMBL/GenBank/DDBJ databases">
        <authorList>
            <person name="Lee N."/>
            <person name="Cho B.-K."/>
        </authorList>
    </citation>
    <scope>NUCLEOTIDE SEQUENCE [LARGE SCALE GENOMIC DNA]</scope>
    <source>
        <strain evidence="3 4">ATCC 12853</strain>
    </source>
</reference>
<name>A0A5J6G502_STRKN</name>
<dbReference type="InterPro" id="IPR020051">
    <property type="entry name" value="SagB-type_dehydrogenase"/>
</dbReference>
<dbReference type="CDD" id="cd02142">
    <property type="entry name" value="McbC_SagB-like_oxidoreductase"/>
    <property type="match status" value="1"/>
</dbReference>
<feature type="region of interest" description="Disordered" evidence="1">
    <location>
        <begin position="112"/>
        <end position="151"/>
    </location>
</feature>
<evidence type="ECO:0000259" key="2">
    <source>
        <dbReference type="Pfam" id="PF00881"/>
    </source>
</evidence>
<protein>
    <submittedName>
        <fullName evidence="3">SagB/ThcOx family dehydrogenase</fullName>
    </submittedName>
</protein>
<dbReference type="PANTHER" id="PTHR43745">
    <property type="entry name" value="NITROREDUCTASE MJ1384-RELATED"/>
    <property type="match status" value="1"/>
</dbReference>
<evidence type="ECO:0000256" key="1">
    <source>
        <dbReference type="SAM" id="MobiDB-lite"/>
    </source>
</evidence>
<dbReference type="EMBL" id="CP023699">
    <property type="protein sequence ID" value="QEU89842.1"/>
    <property type="molecule type" value="Genomic_DNA"/>
</dbReference>
<dbReference type="Gene3D" id="3.40.109.10">
    <property type="entry name" value="NADH Oxidase"/>
    <property type="match status" value="1"/>
</dbReference>
<dbReference type="InterPro" id="IPR029479">
    <property type="entry name" value="Nitroreductase"/>
</dbReference>
<organism evidence="3 4">
    <name type="scientific">Streptomyces kanamyceticus</name>
    <dbReference type="NCBI Taxonomy" id="1967"/>
    <lineage>
        <taxon>Bacteria</taxon>
        <taxon>Bacillati</taxon>
        <taxon>Actinomycetota</taxon>
        <taxon>Actinomycetes</taxon>
        <taxon>Kitasatosporales</taxon>
        <taxon>Streptomycetaceae</taxon>
        <taxon>Streptomyces</taxon>
    </lineage>
</organism>